<evidence type="ECO:0000313" key="2">
    <source>
        <dbReference type="Proteomes" id="UP000830395"/>
    </source>
</evidence>
<keyword evidence="2" id="KW-1185">Reference proteome</keyword>
<reference evidence="1" key="1">
    <citation type="submission" date="2020-02" db="EMBL/GenBank/DDBJ databases">
        <title>Genome sequencing of the panga catfish, Pangasius djambal.</title>
        <authorList>
            <person name="Wen M."/>
            <person name="Zahm M."/>
            <person name="Roques C."/>
            <person name="Cabau C."/>
            <person name="Klopp C."/>
            <person name="Donnadieu C."/>
            <person name="Jouanno E."/>
            <person name="Avarre J.-C."/>
            <person name="Campet M."/>
            <person name="Ha T."/>
            <person name="Dugue R."/>
            <person name="Lampietro C."/>
            <person name="Louis A."/>
            <person name="Herpin A."/>
            <person name="Echchiki A."/>
            <person name="Berthelot C."/>
            <person name="Parey E."/>
            <person name="Roest-Crollius H."/>
            <person name="Braasch I."/>
            <person name="Postlethwait J.H."/>
            <person name="Bobe J."/>
            <person name="Montfort J."/>
            <person name="Bouchez O."/>
            <person name="Begum T."/>
            <person name="Schartl M."/>
            <person name="Gustiano R."/>
            <person name="Guiguen Y."/>
        </authorList>
    </citation>
    <scope>NUCLEOTIDE SEQUENCE</scope>
    <source>
        <strain evidence="1">Pdj_M5554</strain>
    </source>
</reference>
<dbReference type="EMBL" id="CM040978">
    <property type="protein sequence ID" value="MCJ8731506.1"/>
    <property type="molecule type" value="Genomic_DNA"/>
</dbReference>
<organism evidence="1 2">
    <name type="scientific">Pangasius djambal</name>
    <dbReference type="NCBI Taxonomy" id="1691987"/>
    <lineage>
        <taxon>Eukaryota</taxon>
        <taxon>Metazoa</taxon>
        <taxon>Chordata</taxon>
        <taxon>Craniata</taxon>
        <taxon>Vertebrata</taxon>
        <taxon>Euteleostomi</taxon>
        <taxon>Actinopterygii</taxon>
        <taxon>Neopterygii</taxon>
        <taxon>Teleostei</taxon>
        <taxon>Ostariophysi</taxon>
        <taxon>Siluriformes</taxon>
        <taxon>Pangasiidae</taxon>
        <taxon>Pangasius</taxon>
    </lineage>
</organism>
<proteinExistence type="predicted"/>
<evidence type="ECO:0000313" key="1">
    <source>
        <dbReference type="EMBL" id="MCJ8731506.1"/>
    </source>
</evidence>
<gene>
    <name evidence="1" type="ORF">PDJAM_G00200360</name>
</gene>
<sequence length="147" mass="16818">MSNSQDSDFFGSDELEQAESAYNNAAQHYKNLLQSKEQGEQDESMCKSYITQIKDLWLRLEKYESQMVSCIRQPVDKEPLKACTQGTTEQKKVQTELKSIKKEIDAVVKQSEAVLASSQRSTWARILCSEIDITLKKMEHVYNLSSV</sequence>
<protein>
    <submittedName>
        <fullName evidence="1">Uncharacterized protein</fullName>
    </submittedName>
</protein>
<feature type="non-terminal residue" evidence="1">
    <location>
        <position position="147"/>
    </location>
</feature>
<name>A0ACC5Y939_9TELE</name>
<dbReference type="Proteomes" id="UP000830395">
    <property type="component" value="Chromosome 4"/>
</dbReference>
<comment type="caution">
    <text evidence="1">The sequence shown here is derived from an EMBL/GenBank/DDBJ whole genome shotgun (WGS) entry which is preliminary data.</text>
</comment>
<accession>A0ACC5Y939</accession>